<evidence type="ECO:0000313" key="2">
    <source>
        <dbReference type="Proteomes" id="UP000248795"/>
    </source>
</evidence>
<dbReference type="Proteomes" id="UP000248795">
    <property type="component" value="Unassembled WGS sequence"/>
</dbReference>
<evidence type="ECO:0000313" key="1">
    <source>
        <dbReference type="EMBL" id="PZF78475.1"/>
    </source>
</evidence>
<dbReference type="InterPro" id="IPR036388">
    <property type="entry name" value="WH-like_DNA-bd_sf"/>
</dbReference>
<evidence type="ECO:0008006" key="3">
    <source>
        <dbReference type="Google" id="ProtNLM"/>
    </source>
</evidence>
<proteinExistence type="predicted"/>
<organism evidence="1 2">
    <name type="scientific">Aestuariivirga litoralis</name>
    <dbReference type="NCBI Taxonomy" id="2650924"/>
    <lineage>
        <taxon>Bacteria</taxon>
        <taxon>Pseudomonadati</taxon>
        <taxon>Pseudomonadota</taxon>
        <taxon>Alphaproteobacteria</taxon>
        <taxon>Hyphomicrobiales</taxon>
        <taxon>Aestuariivirgaceae</taxon>
        <taxon>Aestuariivirga</taxon>
    </lineage>
</organism>
<dbReference type="InterPro" id="IPR023187">
    <property type="entry name" value="Tscrpt_reg_MarR-type_CS"/>
</dbReference>
<comment type="caution">
    <text evidence="1">The sequence shown here is derived from an EMBL/GenBank/DDBJ whole genome shotgun (WGS) entry which is preliminary data.</text>
</comment>
<accession>A0A2W2AT16</accession>
<dbReference type="PROSITE" id="PS01117">
    <property type="entry name" value="HTH_MARR_1"/>
    <property type="match status" value="1"/>
</dbReference>
<gene>
    <name evidence="1" type="ORF">DK847_01265</name>
</gene>
<dbReference type="SUPFAM" id="SSF46785">
    <property type="entry name" value="Winged helix' DNA-binding domain"/>
    <property type="match status" value="1"/>
</dbReference>
<protein>
    <recommendedName>
        <fullName evidence="3">HTH marR-type domain-containing protein</fullName>
    </recommendedName>
</protein>
<name>A0A2W2AT16_9HYPH</name>
<dbReference type="InterPro" id="IPR036390">
    <property type="entry name" value="WH_DNA-bd_sf"/>
</dbReference>
<reference evidence="2" key="1">
    <citation type="submission" date="2018-06" db="EMBL/GenBank/DDBJ databases">
        <title>Aestuariibacter litoralis strain KCTC 52945T.</title>
        <authorList>
            <person name="Li X."/>
            <person name="Salam N."/>
            <person name="Li J.-L."/>
            <person name="Chen Y.-M."/>
            <person name="Yang Z.-W."/>
            <person name="Zhang L.-Y."/>
            <person name="Han M.-X."/>
            <person name="Xiao M."/>
            <person name="Li W.-J."/>
        </authorList>
    </citation>
    <scope>NUCLEOTIDE SEQUENCE [LARGE SCALE GENOMIC DNA]</scope>
    <source>
        <strain evidence="2">KCTC 52945</strain>
    </source>
</reference>
<keyword evidence="2" id="KW-1185">Reference proteome</keyword>
<dbReference type="EMBL" id="QKVK01000001">
    <property type="protein sequence ID" value="PZF78475.1"/>
    <property type="molecule type" value="Genomic_DNA"/>
</dbReference>
<dbReference type="Gene3D" id="1.10.10.10">
    <property type="entry name" value="Winged helix-like DNA-binding domain superfamily/Winged helix DNA-binding domain"/>
    <property type="match status" value="1"/>
</dbReference>
<dbReference type="AlphaFoldDB" id="A0A2W2AT16"/>
<sequence>MHPPSGIVFCNPRMFFGINSDETNFRPRFLSNIVRKQLPSILQSFPLIEDSCAVSSTSKGNRQITVDKNQLIFRINRVVRAIEATSGLDELDISARAILSFIGEAETEQRTLNVSDVVKGPGFGTAPTVYSRLAELEKAGWIKCTPDPRDGRAKQVLLTALARRTYAKMSSEAQKLVAAQRA</sequence>